<evidence type="ECO:0000259" key="18">
    <source>
        <dbReference type="PROSITE" id="PS50255"/>
    </source>
</evidence>
<evidence type="ECO:0000256" key="6">
    <source>
        <dbReference type="ARBA" id="ARBA00016939"/>
    </source>
</evidence>
<feature type="transmembrane region" description="Helical" evidence="17">
    <location>
        <begin position="218"/>
        <end position="243"/>
    </location>
</feature>
<keyword evidence="13" id="KW-0408">Iron</keyword>
<dbReference type="EMBL" id="CP119895">
    <property type="protein sequence ID" value="WFD27624.1"/>
    <property type="molecule type" value="Genomic_DNA"/>
</dbReference>
<dbReference type="InterPro" id="IPR001199">
    <property type="entry name" value="Cyt_B5-like_heme/steroid-bd"/>
</dbReference>
<feature type="transmembrane region" description="Helical" evidence="17">
    <location>
        <begin position="255"/>
        <end position="276"/>
    </location>
</feature>
<dbReference type="AlphaFoldDB" id="A0AAF0J360"/>
<comment type="pathway">
    <text evidence="2">Lipid metabolism; sphingolipid metabolism.</text>
</comment>
<evidence type="ECO:0000256" key="2">
    <source>
        <dbReference type="ARBA" id="ARBA00004760"/>
    </source>
</evidence>
<dbReference type="GO" id="GO:0016717">
    <property type="term" value="F:oxidoreductase activity, acting on paired donors, with oxidation of a pair of donors resulting in the reduction of molecular oxygen to two molecules of water"/>
    <property type="evidence" value="ECO:0007669"/>
    <property type="project" value="TreeGrafter"/>
</dbReference>
<keyword evidence="11 17" id="KW-1133">Transmembrane helix</keyword>
<proteinExistence type="inferred from homology"/>
<evidence type="ECO:0000256" key="16">
    <source>
        <dbReference type="SAM" id="MobiDB-lite"/>
    </source>
</evidence>
<dbReference type="Pfam" id="PF00173">
    <property type="entry name" value="Cyt-b5"/>
    <property type="match status" value="1"/>
</dbReference>
<evidence type="ECO:0000256" key="5">
    <source>
        <dbReference type="ARBA" id="ARBA00012019"/>
    </source>
</evidence>
<evidence type="ECO:0000256" key="11">
    <source>
        <dbReference type="ARBA" id="ARBA00022989"/>
    </source>
</evidence>
<name>A0AAF0J360_9BASI</name>
<dbReference type="PANTHER" id="PTHR19353">
    <property type="entry name" value="FATTY ACID DESATURASE 2"/>
    <property type="match status" value="1"/>
</dbReference>
<evidence type="ECO:0000256" key="17">
    <source>
        <dbReference type="SAM" id="Phobius"/>
    </source>
</evidence>
<reference evidence="19" key="1">
    <citation type="submission" date="2023-03" db="EMBL/GenBank/DDBJ databases">
        <title>Mating type loci evolution in Malassezia.</title>
        <authorList>
            <person name="Coelho M.A."/>
        </authorList>
    </citation>
    <scope>NUCLEOTIDE SEQUENCE</scope>
    <source>
        <strain evidence="19">CBS 9557</strain>
    </source>
</reference>
<dbReference type="GO" id="GO:0006665">
    <property type="term" value="P:sphingolipid metabolic process"/>
    <property type="evidence" value="ECO:0007669"/>
    <property type="project" value="UniProtKB-KW"/>
</dbReference>
<dbReference type="EC" id="1.14.19.18" evidence="5"/>
<keyword evidence="15 17" id="KW-0472">Membrane</keyword>
<keyword evidence="20" id="KW-1185">Reference proteome</keyword>
<dbReference type="Proteomes" id="UP001213623">
    <property type="component" value="Chromosome 4"/>
</dbReference>
<evidence type="ECO:0000313" key="19">
    <source>
        <dbReference type="EMBL" id="WFD27624.1"/>
    </source>
</evidence>
<dbReference type="CDD" id="cd03506">
    <property type="entry name" value="Delta6-FADS-like"/>
    <property type="match status" value="1"/>
</dbReference>
<evidence type="ECO:0000256" key="3">
    <source>
        <dbReference type="ARBA" id="ARBA00004991"/>
    </source>
</evidence>
<sequence length="559" mass="63096">MPSASGSDDGLPRQVLTRVQLAARIAQGEVLVVHRRLIYKLDHWIHVHPGGDTAILHFVGREAKDEIEVYHGDDTIRRMRHFAIAQLAPEDATDLSRGRVFRPLMPPIQLGYRHGLLDHPHAQLAAWEAHAAAANKPTRERVRAFPLPVDMLEPPPTSVNAEEQARISAAFEQMHAQLRADGLYTLHPHHYVREMMRYAACAITAYVLYRLGAQSSGAASVLAYLGSAVALGAFWHQLAFVAHDAGHTGITHIHWVDRLIGVMVASFLGGLSLLWWCDNHDVHHLVTNHPEHDPDIQHMPIFAVSPRFLPRRPRPKKNEPQGLWSSYYRRIMPFDAAARFFLRHQHKLYFAIMSVARFNLYALSYSFLLFRARRDRWFALEVMGLAVFWTTLIHSVLAPMPSWSLRIAYLLVSHIVTSPLHVQIVLSHFAQDTTDLGPVECFAARQIRTTMDVQCPRSLDFVHGGLHMQVAHHLFPRLPRHNLRAARDRYVLPFCAAHGLVYEEMRFLPGNGKVVARLQDVANQVRLLCRVASAQAQSELSAPPSHSRSGIEPIAPLAT</sequence>
<evidence type="ECO:0000256" key="9">
    <source>
        <dbReference type="ARBA" id="ARBA00022723"/>
    </source>
</evidence>
<keyword evidence="8 17" id="KW-0812">Transmembrane</keyword>
<dbReference type="PANTHER" id="PTHR19353:SF30">
    <property type="entry name" value="DELTA 8-(E)-SPHINGOLIPID DESATURASE"/>
    <property type="match status" value="1"/>
</dbReference>
<dbReference type="InterPro" id="IPR005804">
    <property type="entry name" value="FA_desaturase_dom"/>
</dbReference>
<dbReference type="InterPro" id="IPR036400">
    <property type="entry name" value="Cyt_B5-like_heme/steroid_sf"/>
</dbReference>
<keyword evidence="12 19" id="KW-0560">Oxidoreductase</keyword>
<dbReference type="InterPro" id="IPR012171">
    <property type="entry name" value="Fatty_acid_desaturase"/>
</dbReference>
<comment type="pathway">
    <text evidence="3">Sphingolipid metabolism.</text>
</comment>
<evidence type="ECO:0000256" key="4">
    <source>
        <dbReference type="ARBA" id="ARBA00009295"/>
    </source>
</evidence>
<dbReference type="PIRSF" id="PIRSF015921">
    <property type="entry name" value="FA_sphinglp_des"/>
    <property type="match status" value="1"/>
</dbReference>
<evidence type="ECO:0000256" key="10">
    <source>
        <dbReference type="ARBA" id="ARBA00022919"/>
    </source>
</evidence>
<dbReference type="SMART" id="SM01117">
    <property type="entry name" value="Cyt-b5"/>
    <property type="match status" value="1"/>
</dbReference>
<evidence type="ECO:0000313" key="20">
    <source>
        <dbReference type="Proteomes" id="UP001213623"/>
    </source>
</evidence>
<evidence type="ECO:0000256" key="15">
    <source>
        <dbReference type="ARBA" id="ARBA00023136"/>
    </source>
</evidence>
<evidence type="ECO:0000256" key="14">
    <source>
        <dbReference type="ARBA" id="ARBA00023098"/>
    </source>
</evidence>
<evidence type="ECO:0000256" key="13">
    <source>
        <dbReference type="ARBA" id="ARBA00023004"/>
    </source>
</evidence>
<keyword evidence="9" id="KW-0479">Metal-binding</keyword>
<evidence type="ECO:0000256" key="7">
    <source>
        <dbReference type="ARBA" id="ARBA00022617"/>
    </source>
</evidence>
<comment type="similarity">
    <text evidence="4">Belongs to the fatty acid desaturase type 1 family.</text>
</comment>
<keyword evidence="10" id="KW-0746">Sphingolipid metabolism</keyword>
<organism evidence="19 20">
    <name type="scientific">Malassezia nana</name>
    <dbReference type="NCBI Taxonomy" id="180528"/>
    <lineage>
        <taxon>Eukaryota</taxon>
        <taxon>Fungi</taxon>
        <taxon>Dikarya</taxon>
        <taxon>Basidiomycota</taxon>
        <taxon>Ustilaginomycotina</taxon>
        <taxon>Malasseziomycetes</taxon>
        <taxon>Malasseziales</taxon>
        <taxon>Malasseziaceae</taxon>
        <taxon>Malassezia</taxon>
    </lineage>
</organism>
<feature type="compositionally biased region" description="Polar residues" evidence="16">
    <location>
        <begin position="539"/>
        <end position="548"/>
    </location>
</feature>
<dbReference type="PROSITE" id="PS50255">
    <property type="entry name" value="CYTOCHROME_B5_2"/>
    <property type="match status" value="1"/>
</dbReference>
<feature type="transmembrane region" description="Helical" evidence="17">
    <location>
        <begin position="348"/>
        <end position="370"/>
    </location>
</feature>
<protein>
    <recommendedName>
        <fullName evidence="6">Delta 8-(E)-sphingolipid desaturase</fullName>
        <ecNumber evidence="5">1.14.19.18</ecNumber>
    </recommendedName>
</protein>
<evidence type="ECO:0000256" key="1">
    <source>
        <dbReference type="ARBA" id="ARBA00004141"/>
    </source>
</evidence>
<feature type="domain" description="Cytochrome b5 heme-binding" evidence="18">
    <location>
        <begin position="13"/>
        <end position="88"/>
    </location>
</feature>
<dbReference type="GO" id="GO:0016020">
    <property type="term" value="C:membrane"/>
    <property type="evidence" value="ECO:0007669"/>
    <property type="project" value="UniProtKB-SubCell"/>
</dbReference>
<gene>
    <name evidence="19" type="ORF">MNAN1_002625</name>
</gene>
<dbReference type="GO" id="GO:0046872">
    <property type="term" value="F:metal ion binding"/>
    <property type="evidence" value="ECO:0007669"/>
    <property type="project" value="UniProtKB-KW"/>
</dbReference>
<feature type="transmembrane region" description="Helical" evidence="17">
    <location>
        <begin position="377"/>
        <end position="397"/>
    </location>
</feature>
<feature type="region of interest" description="Disordered" evidence="16">
    <location>
        <begin position="539"/>
        <end position="559"/>
    </location>
</feature>
<dbReference type="Gene3D" id="3.10.120.10">
    <property type="entry name" value="Cytochrome b5-like heme/steroid binding domain"/>
    <property type="match status" value="1"/>
</dbReference>
<comment type="subcellular location">
    <subcellularLocation>
        <location evidence="1">Membrane</location>
        <topology evidence="1">Multi-pass membrane protein</topology>
    </subcellularLocation>
</comment>
<evidence type="ECO:0000256" key="8">
    <source>
        <dbReference type="ARBA" id="ARBA00022692"/>
    </source>
</evidence>
<keyword evidence="7" id="KW-0349">Heme</keyword>
<keyword evidence="14" id="KW-0443">Lipid metabolism</keyword>
<dbReference type="SUPFAM" id="SSF55856">
    <property type="entry name" value="Cytochrome b5-like heme/steroid binding domain"/>
    <property type="match status" value="1"/>
</dbReference>
<accession>A0AAF0J360</accession>
<evidence type="ECO:0000256" key="12">
    <source>
        <dbReference type="ARBA" id="ARBA00023002"/>
    </source>
</evidence>
<dbReference type="Pfam" id="PF00487">
    <property type="entry name" value="FA_desaturase"/>
    <property type="match status" value="1"/>
</dbReference>